<evidence type="ECO:0000313" key="3">
    <source>
        <dbReference type="Proteomes" id="UP000886860"/>
    </source>
</evidence>
<evidence type="ECO:0000256" key="1">
    <source>
        <dbReference type="SAM" id="MobiDB-lite"/>
    </source>
</evidence>
<dbReference type="Gene3D" id="3.30.565.40">
    <property type="entry name" value="Fervidobacterium nodosum Rt17-B1 like"/>
    <property type="match status" value="1"/>
</dbReference>
<dbReference type="PROSITE" id="PS51257">
    <property type="entry name" value="PROKAR_LIPOPROTEIN"/>
    <property type="match status" value="1"/>
</dbReference>
<dbReference type="AlphaFoldDB" id="A0A9D1GLE6"/>
<reference evidence="2" key="1">
    <citation type="submission" date="2020-10" db="EMBL/GenBank/DDBJ databases">
        <authorList>
            <person name="Gilroy R."/>
        </authorList>
    </citation>
    <scope>NUCLEOTIDE SEQUENCE</scope>
    <source>
        <strain evidence="2">CHK123-3438</strain>
    </source>
</reference>
<sequence>MNNRNIIIGAALAGVVLAGAILAVACSSQETPEKIDLSTIHTTAAETLAPETSSQETAETAEESTEAESSSAQSISYEIAAYTEGDSISIEYPVISGMSDPSSQEKANQLLKDNALSILKAWDTESGGCTIEIQCQVPALSQKRITVLYTGYASQEGAAHPVNQFYTNTVDLSSCKDMGLSDFADPYTMAGYVLSDDVEFDGVNGDQLTALLEERSAMDIEYYTDIFENADFPFDAENYWPSTFSYEKQGEIYFSIPVSHSLGDYAIVKFTPETK</sequence>
<reference evidence="2" key="2">
    <citation type="journal article" date="2021" name="PeerJ">
        <title>Extensive microbial diversity within the chicken gut microbiome revealed by metagenomics and culture.</title>
        <authorList>
            <person name="Gilroy R."/>
            <person name="Ravi A."/>
            <person name="Getino M."/>
            <person name="Pursley I."/>
            <person name="Horton D.L."/>
            <person name="Alikhan N.F."/>
            <person name="Baker D."/>
            <person name="Gharbi K."/>
            <person name="Hall N."/>
            <person name="Watson M."/>
            <person name="Adriaenssens E.M."/>
            <person name="Foster-Nyarko E."/>
            <person name="Jarju S."/>
            <person name="Secka A."/>
            <person name="Antonio M."/>
            <person name="Oren A."/>
            <person name="Chaudhuri R.R."/>
            <person name="La Ragione R."/>
            <person name="Hildebrand F."/>
            <person name="Pallen M.J."/>
        </authorList>
    </citation>
    <scope>NUCLEOTIDE SEQUENCE</scope>
    <source>
        <strain evidence="2">CHK123-3438</strain>
    </source>
</reference>
<accession>A0A9D1GLE6</accession>
<feature type="region of interest" description="Disordered" evidence="1">
    <location>
        <begin position="48"/>
        <end position="72"/>
    </location>
</feature>
<proteinExistence type="predicted"/>
<gene>
    <name evidence="2" type="ORF">IAB60_09245</name>
</gene>
<dbReference type="EMBL" id="DVKS01000158">
    <property type="protein sequence ID" value="HIT42259.1"/>
    <property type="molecule type" value="Genomic_DNA"/>
</dbReference>
<comment type="caution">
    <text evidence="2">The sequence shown here is derived from an EMBL/GenBank/DDBJ whole genome shotgun (WGS) entry which is preliminary data.</text>
</comment>
<organism evidence="2 3">
    <name type="scientific">Candidatus Caccovicinus merdipullorum</name>
    <dbReference type="NCBI Taxonomy" id="2840724"/>
    <lineage>
        <taxon>Bacteria</taxon>
        <taxon>Bacillati</taxon>
        <taxon>Bacillota</taxon>
        <taxon>Clostridia</taxon>
        <taxon>Eubacteriales</taxon>
        <taxon>Candidatus Caccovicinus</taxon>
    </lineage>
</organism>
<name>A0A9D1GLE6_9FIRM</name>
<evidence type="ECO:0008006" key="4">
    <source>
        <dbReference type="Google" id="ProtNLM"/>
    </source>
</evidence>
<dbReference type="Proteomes" id="UP000886860">
    <property type="component" value="Unassembled WGS sequence"/>
</dbReference>
<protein>
    <recommendedName>
        <fullName evidence="4">DUF4163 domain-containing protein</fullName>
    </recommendedName>
</protein>
<evidence type="ECO:0000313" key="2">
    <source>
        <dbReference type="EMBL" id="HIT42259.1"/>
    </source>
</evidence>